<dbReference type="EMBL" id="JBEZFP010000019">
    <property type="protein sequence ID" value="MEU8133882.1"/>
    <property type="molecule type" value="Genomic_DNA"/>
</dbReference>
<feature type="compositionally biased region" description="Low complexity" evidence="1">
    <location>
        <begin position="16"/>
        <end position="40"/>
    </location>
</feature>
<keyword evidence="2" id="KW-0812">Transmembrane</keyword>
<keyword evidence="4" id="KW-1185">Reference proteome</keyword>
<feature type="region of interest" description="Disordered" evidence="1">
    <location>
        <begin position="67"/>
        <end position="97"/>
    </location>
</feature>
<evidence type="ECO:0000313" key="4">
    <source>
        <dbReference type="Proteomes" id="UP001551482"/>
    </source>
</evidence>
<name>A0ABV3DF75_9ACTN</name>
<feature type="compositionally biased region" description="Low complexity" evidence="1">
    <location>
        <begin position="203"/>
        <end position="213"/>
    </location>
</feature>
<dbReference type="Proteomes" id="UP001551482">
    <property type="component" value="Unassembled WGS sequence"/>
</dbReference>
<reference evidence="3 4" key="1">
    <citation type="submission" date="2024-06" db="EMBL/GenBank/DDBJ databases">
        <title>The Natural Products Discovery Center: Release of the First 8490 Sequenced Strains for Exploring Actinobacteria Biosynthetic Diversity.</title>
        <authorList>
            <person name="Kalkreuter E."/>
            <person name="Kautsar S.A."/>
            <person name="Yang D."/>
            <person name="Bader C.D."/>
            <person name="Teijaro C.N."/>
            <person name="Fluegel L."/>
            <person name="Davis C.M."/>
            <person name="Simpson J.R."/>
            <person name="Lauterbach L."/>
            <person name="Steele A.D."/>
            <person name="Gui C."/>
            <person name="Meng S."/>
            <person name="Li G."/>
            <person name="Viehrig K."/>
            <person name="Ye F."/>
            <person name="Su P."/>
            <person name="Kiefer A.F."/>
            <person name="Nichols A."/>
            <person name="Cepeda A.J."/>
            <person name="Yan W."/>
            <person name="Fan B."/>
            <person name="Jiang Y."/>
            <person name="Adhikari A."/>
            <person name="Zheng C.-J."/>
            <person name="Schuster L."/>
            <person name="Cowan T.M."/>
            <person name="Smanski M.J."/>
            <person name="Chevrette M.G."/>
            <person name="De Carvalho L.P.S."/>
            <person name="Shen B."/>
        </authorList>
    </citation>
    <scope>NUCLEOTIDE SEQUENCE [LARGE SCALE GENOMIC DNA]</scope>
    <source>
        <strain evidence="3 4">NPDC048946</strain>
    </source>
</reference>
<keyword evidence="2" id="KW-0472">Membrane</keyword>
<proteinExistence type="predicted"/>
<evidence type="ECO:0000256" key="2">
    <source>
        <dbReference type="SAM" id="Phobius"/>
    </source>
</evidence>
<protein>
    <recommendedName>
        <fullName evidence="5">Gram-positive cocci surface proteins LPxTG domain-containing protein</fullName>
    </recommendedName>
</protein>
<organism evidence="3 4">
    <name type="scientific">Streptodolium elevatio</name>
    <dbReference type="NCBI Taxonomy" id="3157996"/>
    <lineage>
        <taxon>Bacteria</taxon>
        <taxon>Bacillati</taxon>
        <taxon>Actinomycetota</taxon>
        <taxon>Actinomycetes</taxon>
        <taxon>Kitasatosporales</taxon>
        <taxon>Streptomycetaceae</taxon>
        <taxon>Streptodolium</taxon>
    </lineage>
</organism>
<evidence type="ECO:0008006" key="5">
    <source>
        <dbReference type="Google" id="ProtNLM"/>
    </source>
</evidence>
<feature type="transmembrane region" description="Helical" evidence="2">
    <location>
        <begin position="248"/>
        <end position="269"/>
    </location>
</feature>
<feature type="compositionally biased region" description="Low complexity" evidence="1">
    <location>
        <begin position="220"/>
        <end position="230"/>
    </location>
</feature>
<comment type="caution">
    <text evidence="3">The sequence shown here is derived from an EMBL/GenBank/DDBJ whole genome shotgun (WGS) entry which is preliminary data.</text>
</comment>
<accession>A0ABV3DF75</accession>
<gene>
    <name evidence="3" type="ORF">AB0C36_10265</name>
</gene>
<keyword evidence="2" id="KW-1133">Transmembrane helix</keyword>
<feature type="compositionally biased region" description="Low complexity" evidence="1">
    <location>
        <begin position="80"/>
        <end position="90"/>
    </location>
</feature>
<dbReference type="RefSeq" id="WP_358352085.1">
    <property type="nucleotide sequence ID" value="NZ_JBEZFP010000019.1"/>
</dbReference>
<sequence>MSAPTSARRRTHRATAKPTPAAGRAGTRTTTTTTRSRTRAATRISAAAIVPAAALAALLAGAAPAQATTTPAPTTPPPAAAADAGPTGRADGQEQAERVEAALREVVDLQLLQPTCGERGALTVAALQALRTIGVEVKSTGLPKIDLGPLGWIGIGSQYPGRAVALELHLLPAGPVPVNLTVGEKACPSRPGTPGPRTPEPPSTATATPVAPTSAPPATRPAASVPSTSPQPSAQPELARTGGGSPTWPFLVSGAGLLAAGGTTAVVAARRRRAG</sequence>
<feature type="compositionally biased region" description="Pro residues" evidence="1">
    <location>
        <begin position="191"/>
        <end position="202"/>
    </location>
</feature>
<evidence type="ECO:0000313" key="3">
    <source>
        <dbReference type="EMBL" id="MEU8133882.1"/>
    </source>
</evidence>
<feature type="region of interest" description="Disordered" evidence="1">
    <location>
        <begin position="182"/>
        <end position="252"/>
    </location>
</feature>
<feature type="region of interest" description="Disordered" evidence="1">
    <location>
        <begin position="1"/>
        <end position="40"/>
    </location>
</feature>
<evidence type="ECO:0000256" key="1">
    <source>
        <dbReference type="SAM" id="MobiDB-lite"/>
    </source>
</evidence>